<evidence type="ECO:0000313" key="3">
    <source>
        <dbReference type="EMBL" id="CAI9914223.1"/>
    </source>
</evidence>
<dbReference type="SMART" id="SM00645">
    <property type="entry name" value="Pept_C1"/>
    <property type="match status" value="1"/>
</dbReference>
<proteinExistence type="inferred from homology"/>
<dbReference type="InterPro" id="IPR000668">
    <property type="entry name" value="Peptidase_C1A_C"/>
</dbReference>
<evidence type="ECO:0000313" key="4">
    <source>
        <dbReference type="EMBL" id="CAL6104369.1"/>
    </source>
</evidence>
<organism evidence="3">
    <name type="scientific">Hexamita inflata</name>
    <dbReference type="NCBI Taxonomy" id="28002"/>
    <lineage>
        <taxon>Eukaryota</taxon>
        <taxon>Metamonada</taxon>
        <taxon>Diplomonadida</taxon>
        <taxon>Hexamitidae</taxon>
        <taxon>Hexamitinae</taxon>
        <taxon>Hexamita</taxon>
    </lineage>
</organism>
<protein>
    <submittedName>
        <fullName evidence="3">Cathepsin B</fullName>
    </submittedName>
    <submittedName>
        <fullName evidence="4">Cathepsin_B</fullName>
    </submittedName>
</protein>
<dbReference type="PANTHER" id="PTHR12411">
    <property type="entry name" value="CYSTEINE PROTEASE FAMILY C1-RELATED"/>
    <property type="match status" value="1"/>
</dbReference>
<sequence length="303" mass="34483">MIMIFNVLNSAHEEVVQVLDNIPGMTWKAKVHDRMKYKSDLPLNQVYKSKVPQRSKQTTEKFVPVASKKSPDYWDWVTMNPGCSDVVPDIGNCGASPQVAVMNTFSDFRCFQGKDADRIEYSAQYMINCDNDDRCQNCEEGCLHHWVWHFLIDFGTVPASCISYKSGQTGQKGKCPTTCDDGSALPKLVKAKKLINICTLANDQNEELIKESIMNGPVSTMIWVYEDLYYYESGIYQHVYGKDIGWSSCEFVGYGEENGVKFWKVKNVWGREWGEKGYFRVLRGSSDFGGESEIEYECCQAIV</sequence>
<accession>A0AA86N7L2</accession>
<feature type="domain" description="Peptidase C1A papain C-terminal" evidence="2">
    <location>
        <begin position="70"/>
        <end position="298"/>
    </location>
</feature>
<dbReference type="GO" id="GO:0008234">
    <property type="term" value="F:cysteine-type peptidase activity"/>
    <property type="evidence" value="ECO:0007669"/>
    <property type="project" value="InterPro"/>
</dbReference>
<comment type="caution">
    <text evidence="3">The sequence shown here is derived from an EMBL/GenBank/DDBJ whole genome shotgun (WGS) entry which is preliminary data.</text>
</comment>
<name>A0AA86N7L2_9EUKA</name>
<dbReference type="InterPro" id="IPR013128">
    <property type="entry name" value="Peptidase_C1A"/>
</dbReference>
<dbReference type="Gene3D" id="3.90.70.10">
    <property type="entry name" value="Cysteine proteinases"/>
    <property type="match status" value="1"/>
</dbReference>
<dbReference type="InterPro" id="IPR038765">
    <property type="entry name" value="Papain-like_cys_pep_sf"/>
</dbReference>
<dbReference type="GO" id="GO:0006508">
    <property type="term" value="P:proteolysis"/>
    <property type="evidence" value="ECO:0007669"/>
    <property type="project" value="InterPro"/>
</dbReference>
<dbReference type="Proteomes" id="UP001642409">
    <property type="component" value="Unassembled WGS sequence"/>
</dbReference>
<reference evidence="3" key="1">
    <citation type="submission" date="2023-06" db="EMBL/GenBank/DDBJ databases">
        <authorList>
            <person name="Kurt Z."/>
        </authorList>
    </citation>
    <scope>NUCLEOTIDE SEQUENCE</scope>
</reference>
<keyword evidence="5" id="KW-1185">Reference proteome</keyword>
<evidence type="ECO:0000259" key="2">
    <source>
        <dbReference type="SMART" id="SM00645"/>
    </source>
</evidence>
<dbReference type="AlphaFoldDB" id="A0AA86N7L2"/>
<dbReference type="SUPFAM" id="SSF54001">
    <property type="entry name" value="Cysteine proteinases"/>
    <property type="match status" value="1"/>
</dbReference>
<dbReference type="Pfam" id="PF00112">
    <property type="entry name" value="Peptidase_C1"/>
    <property type="match status" value="1"/>
</dbReference>
<reference evidence="4 5" key="2">
    <citation type="submission" date="2024-07" db="EMBL/GenBank/DDBJ databases">
        <authorList>
            <person name="Akdeniz Z."/>
        </authorList>
    </citation>
    <scope>NUCLEOTIDE SEQUENCE [LARGE SCALE GENOMIC DNA]</scope>
</reference>
<gene>
    <name evidence="3" type="ORF">HINF_LOCUS1868</name>
    <name evidence="4" type="ORF">HINF_LOCUS72749</name>
</gene>
<dbReference type="EMBL" id="CATOUU010000046">
    <property type="protein sequence ID" value="CAI9914223.1"/>
    <property type="molecule type" value="Genomic_DNA"/>
</dbReference>
<evidence type="ECO:0000256" key="1">
    <source>
        <dbReference type="ARBA" id="ARBA00008455"/>
    </source>
</evidence>
<evidence type="ECO:0000313" key="5">
    <source>
        <dbReference type="Proteomes" id="UP001642409"/>
    </source>
</evidence>
<comment type="similarity">
    <text evidence="1">Belongs to the peptidase C1 family.</text>
</comment>
<dbReference type="EMBL" id="CAXDID020000582">
    <property type="protein sequence ID" value="CAL6104369.1"/>
    <property type="molecule type" value="Genomic_DNA"/>
</dbReference>